<evidence type="ECO:0000259" key="10">
    <source>
        <dbReference type="Pfam" id="PF00122"/>
    </source>
</evidence>
<dbReference type="NCBIfam" id="TIGR01512">
    <property type="entry name" value="ATPase-IB2_Cd"/>
    <property type="match status" value="1"/>
</dbReference>
<protein>
    <recommendedName>
        <fullName evidence="6">P-type Zn(2+) transporter</fullName>
        <ecNumber evidence="6">7.2.2.12</ecNumber>
    </recommendedName>
</protein>
<dbReference type="PANTHER" id="PTHR48085:SF5">
    <property type="entry name" value="CADMIUM_ZINC-TRANSPORTING ATPASE HMA4-RELATED"/>
    <property type="match status" value="1"/>
</dbReference>
<feature type="transmembrane region" description="Helical" evidence="8">
    <location>
        <begin position="312"/>
        <end position="334"/>
    </location>
</feature>
<feature type="transmembrane region" description="Helical" evidence="8">
    <location>
        <begin position="288"/>
        <end position="306"/>
    </location>
</feature>
<dbReference type="PROSITE" id="PS00154">
    <property type="entry name" value="ATPASE_E1_E2"/>
    <property type="match status" value="1"/>
</dbReference>
<evidence type="ECO:0000256" key="9">
    <source>
        <dbReference type="SAM" id="MobiDB-lite"/>
    </source>
</evidence>
<dbReference type="InterPro" id="IPR023298">
    <property type="entry name" value="ATPase_P-typ_TM_dom_sf"/>
</dbReference>
<evidence type="ECO:0000256" key="5">
    <source>
        <dbReference type="ARBA" id="ARBA00023136"/>
    </source>
</evidence>
<feature type="transmembrane region" description="Helical" evidence="8">
    <location>
        <begin position="127"/>
        <end position="154"/>
    </location>
</feature>
<dbReference type="GO" id="GO:0046872">
    <property type="term" value="F:metal ion binding"/>
    <property type="evidence" value="ECO:0007669"/>
    <property type="project" value="UniProtKB-KW"/>
</dbReference>
<dbReference type="NCBIfam" id="TIGR01494">
    <property type="entry name" value="ATPase_P-type"/>
    <property type="match status" value="1"/>
</dbReference>
<dbReference type="InterPro" id="IPR059000">
    <property type="entry name" value="ATPase_P-type_domA"/>
</dbReference>
<keyword evidence="8" id="KW-0479">Metal-binding</keyword>
<dbReference type="AlphaFoldDB" id="A0A1M5X7M1"/>
<dbReference type="EC" id="7.2.2.12" evidence="6"/>
<dbReference type="SUPFAM" id="SSF81653">
    <property type="entry name" value="Calcium ATPase, transduction domain A"/>
    <property type="match status" value="1"/>
</dbReference>
<dbReference type="Proteomes" id="UP000184226">
    <property type="component" value="Unassembled WGS sequence"/>
</dbReference>
<feature type="domain" description="P-type ATPase A" evidence="10">
    <location>
        <begin position="173"/>
        <end position="272"/>
    </location>
</feature>
<dbReference type="STRING" id="658167.SAMN04488135_106195"/>
<dbReference type="Gene3D" id="2.70.150.10">
    <property type="entry name" value="Calcium-transporting ATPase, cytoplasmic transduction domain A"/>
    <property type="match status" value="1"/>
</dbReference>
<keyword evidence="12" id="KW-1185">Reference proteome</keyword>
<organism evidence="11 12">
    <name type="scientific">Pollutimonas bauzanensis</name>
    <dbReference type="NCBI Taxonomy" id="658167"/>
    <lineage>
        <taxon>Bacteria</taxon>
        <taxon>Pseudomonadati</taxon>
        <taxon>Pseudomonadota</taxon>
        <taxon>Betaproteobacteria</taxon>
        <taxon>Burkholderiales</taxon>
        <taxon>Alcaligenaceae</taxon>
        <taxon>Pollutimonas</taxon>
    </lineage>
</organism>
<dbReference type="InterPro" id="IPR018303">
    <property type="entry name" value="ATPase_P-typ_P_site"/>
</dbReference>
<evidence type="ECO:0000256" key="1">
    <source>
        <dbReference type="ARBA" id="ARBA00004370"/>
    </source>
</evidence>
<comment type="similarity">
    <text evidence="2 8">Belongs to the cation transport ATPase (P-type) (TC 3.A.3) family. Type IB subfamily.</text>
</comment>
<sequence>MKMPQRPSPASAGATPDAEVKPAARRHRPAGLHDDHGHGNGHDHRDLGHDDGQDLHEHEHPFDWQEGLRIALVAIAAAAVWSGWWEPYPSVSVIGIAGLATGGWPIFKEAIGNAIARRMTMELSMSIAIIAAAAISEFFTALVITLFVLVAEALEGMTVSRGRRAIRDLLDFLPREVAVRRAGGVAQIHADTLAVGDAVLVDPGGWVPVDGTVIAGHSFVDQARITGESMPVEKIAGAEVFAGSINQSGALEIRAERIGRDTSFGKIIEAVEQAERSRAPVQRLADRLAGYLVYFALGAAVLTYLLTRDIRATISVIIVAGACGIAAGTPLAILGGIGRAARAGAIIKGGLFLEQLGKVDTVVLDKTGTLTLGQPEVRAVEPVAGVDPAALLMAAASAELRSEHPLGKTIVAHARSLGLAPQEPGHFAYTPGRGIEATVAGRQVLVGNLALMRDARIAIPESLMPHPEVSEVYVAREGALLGVLVIADTMRAEARQAIADIKALGIRPVLLTGDSGPVAAAVARQLGIADVEAGLLPEDKRQRIRHLVSQGRTVAMVGDGVNDAPALVEAHVGVAMGSGTDVARESADVVLLGNDLVKFAGTLGIARRTRRIIWFNFAGTIGIDLLGIALASAGLLNPLLAAFIHVASEMAFILNSARLLPPRAGGRTIQLGAADAQRVRQ</sequence>
<dbReference type="EMBL" id="FQXE01000006">
    <property type="protein sequence ID" value="SHH95632.1"/>
    <property type="molecule type" value="Genomic_DNA"/>
</dbReference>
<dbReference type="InterPro" id="IPR036412">
    <property type="entry name" value="HAD-like_sf"/>
</dbReference>
<feature type="region of interest" description="Disordered" evidence="9">
    <location>
        <begin position="1"/>
        <end position="57"/>
    </location>
</feature>
<dbReference type="PRINTS" id="PR00941">
    <property type="entry name" value="CDATPASE"/>
</dbReference>
<evidence type="ECO:0000313" key="12">
    <source>
        <dbReference type="Proteomes" id="UP000184226"/>
    </source>
</evidence>
<dbReference type="Gene3D" id="3.40.50.1000">
    <property type="entry name" value="HAD superfamily/HAD-like"/>
    <property type="match status" value="1"/>
</dbReference>
<dbReference type="InterPro" id="IPR023299">
    <property type="entry name" value="ATPase_P-typ_cyto_dom_N"/>
</dbReference>
<keyword evidence="8" id="KW-1003">Cell membrane</keyword>
<accession>A0A1M5X7M1</accession>
<evidence type="ECO:0000313" key="11">
    <source>
        <dbReference type="EMBL" id="SHH95632.1"/>
    </source>
</evidence>
<dbReference type="Gene3D" id="3.40.1110.10">
    <property type="entry name" value="Calcium-transporting ATPase, cytoplasmic domain N"/>
    <property type="match status" value="1"/>
</dbReference>
<keyword evidence="8" id="KW-0067">ATP-binding</keyword>
<dbReference type="RefSeq" id="WP_245801265.1">
    <property type="nucleotide sequence ID" value="NZ_FQXE01000006.1"/>
</dbReference>
<evidence type="ECO:0000256" key="2">
    <source>
        <dbReference type="ARBA" id="ARBA00006024"/>
    </source>
</evidence>
<dbReference type="GO" id="GO:0016887">
    <property type="term" value="F:ATP hydrolysis activity"/>
    <property type="evidence" value="ECO:0007669"/>
    <property type="project" value="InterPro"/>
</dbReference>
<dbReference type="PROSITE" id="PS01229">
    <property type="entry name" value="COF_2"/>
    <property type="match status" value="1"/>
</dbReference>
<keyword evidence="4 8" id="KW-1133">Transmembrane helix</keyword>
<dbReference type="GO" id="GO:0005524">
    <property type="term" value="F:ATP binding"/>
    <property type="evidence" value="ECO:0007669"/>
    <property type="project" value="UniProtKB-UniRule"/>
</dbReference>
<feature type="transmembrane region" description="Helical" evidence="8">
    <location>
        <begin position="612"/>
        <end position="633"/>
    </location>
</feature>
<comment type="subcellular location">
    <subcellularLocation>
        <location evidence="8">Cell membrane</location>
    </subcellularLocation>
    <subcellularLocation>
        <location evidence="1">Membrane</location>
    </subcellularLocation>
</comment>
<keyword evidence="8" id="KW-0547">Nucleotide-binding</keyword>
<evidence type="ECO:0000256" key="7">
    <source>
        <dbReference type="ARBA" id="ARBA00047308"/>
    </source>
</evidence>
<keyword evidence="3 8" id="KW-0812">Transmembrane</keyword>
<dbReference type="NCBIfam" id="TIGR01511">
    <property type="entry name" value="ATPase-IB1_Cu"/>
    <property type="match status" value="1"/>
</dbReference>
<dbReference type="Pfam" id="PF00122">
    <property type="entry name" value="E1-E2_ATPase"/>
    <property type="match status" value="1"/>
</dbReference>
<dbReference type="SUPFAM" id="SSF81665">
    <property type="entry name" value="Calcium ATPase, transmembrane domain M"/>
    <property type="match status" value="1"/>
</dbReference>
<proteinExistence type="inferred from homology"/>
<dbReference type="PANTHER" id="PTHR48085">
    <property type="entry name" value="CADMIUM/ZINC-TRANSPORTING ATPASE HMA2-RELATED"/>
    <property type="match status" value="1"/>
</dbReference>
<reference evidence="11 12" key="1">
    <citation type="submission" date="2016-11" db="EMBL/GenBank/DDBJ databases">
        <authorList>
            <person name="Jaros S."/>
            <person name="Januszkiewicz K."/>
            <person name="Wedrychowicz H."/>
        </authorList>
    </citation>
    <scope>NUCLEOTIDE SEQUENCE [LARGE SCALE GENOMIC DNA]</scope>
    <source>
        <strain evidence="11 12">CGMCC 1.10190</strain>
    </source>
</reference>
<gene>
    <name evidence="11" type="ORF">SAMN04488135_106195</name>
</gene>
<evidence type="ECO:0000256" key="3">
    <source>
        <dbReference type="ARBA" id="ARBA00022692"/>
    </source>
</evidence>
<comment type="catalytic activity">
    <reaction evidence="7">
        <text>Zn(2+)(in) + ATP + H2O = Zn(2+)(out) + ADP + phosphate + H(+)</text>
        <dbReference type="Rhea" id="RHEA:20621"/>
        <dbReference type="ChEBI" id="CHEBI:15377"/>
        <dbReference type="ChEBI" id="CHEBI:15378"/>
        <dbReference type="ChEBI" id="CHEBI:29105"/>
        <dbReference type="ChEBI" id="CHEBI:30616"/>
        <dbReference type="ChEBI" id="CHEBI:43474"/>
        <dbReference type="ChEBI" id="CHEBI:456216"/>
        <dbReference type="EC" id="7.2.2.12"/>
    </reaction>
</comment>
<dbReference type="InterPro" id="IPR027256">
    <property type="entry name" value="P-typ_ATPase_IB"/>
</dbReference>
<dbReference type="FunFam" id="2.70.150.10:FF:000002">
    <property type="entry name" value="Copper-transporting ATPase 1, putative"/>
    <property type="match status" value="1"/>
</dbReference>
<dbReference type="InterPro" id="IPR051014">
    <property type="entry name" value="Cation_Transport_ATPase_IB"/>
</dbReference>
<dbReference type="InterPro" id="IPR023214">
    <property type="entry name" value="HAD_sf"/>
</dbReference>
<keyword evidence="5 8" id="KW-0472">Membrane</keyword>
<evidence type="ECO:0000256" key="8">
    <source>
        <dbReference type="RuleBase" id="RU362081"/>
    </source>
</evidence>
<dbReference type="PRINTS" id="PR00119">
    <property type="entry name" value="CATATPASE"/>
</dbReference>
<feature type="compositionally biased region" description="Basic and acidic residues" evidence="9">
    <location>
        <begin position="31"/>
        <end position="57"/>
    </location>
</feature>
<dbReference type="InterPro" id="IPR008250">
    <property type="entry name" value="ATPase_P-typ_transduc_dom_A_sf"/>
</dbReference>
<dbReference type="GO" id="GO:0016463">
    <property type="term" value="F:P-type zinc transporter activity"/>
    <property type="evidence" value="ECO:0007669"/>
    <property type="project" value="UniProtKB-EC"/>
</dbReference>
<dbReference type="GO" id="GO:0005886">
    <property type="term" value="C:plasma membrane"/>
    <property type="evidence" value="ECO:0007669"/>
    <property type="project" value="UniProtKB-SubCell"/>
</dbReference>
<evidence type="ECO:0000256" key="6">
    <source>
        <dbReference type="ARBA" id="ARBA00039097"/>
    </source>
</evidence>
<dbReference type="NCBIfam" id="TIGR01525">
    <property type="entry name" value="ATPase-IB_hvy"/>
    <property type="match status" value="1"/>
</dbReference>
<evidence type="ECO:0000256" key="4">
    <source>
        <dbReference type="ARBA" id="ARBA00022989"/>
    </source>
</evidence>
<dbReference type="InterPro" id="IPR001757">
    <property type="entry name" value="P_typ_ATPase"/>
</dbReference>
<name>A0A1M5X7M1_9BURK</name>
<dbReference type="Pfam" id="PF00702">
    <property type="entry name" value="Hydrolase"/>
    <property type="match status" value="1"/>
</dbReference>
<dbReference type="SUPFAM" id="SSF56784">
    <property type="entry name" value="HAD-like"/>
    <property type="match status" value="1"/>
</dbReference>